<dbReference type="OrthoDB" id="9411774at2759"/>
<dbReference type="InterPro" id="IPR044303">
    <property type="entry name" value="ZAT1/4/9"/>
</dbReference>
<reference evidence="4" key="1">
    <citation type="submission" date="2020-05" db="EMBL/GenBank/DDBJ databases">
        <title>WGS assembly of Panicum virgatum.</title>
        <authorList>
            <person name="Lovell J.T."/>
            <person name="Jenkins J."/>
            <person name="Shu S."/>
            <person name="Juenger T.E."/>
            <person name="Schmutz J."/>
        </authorList>
    </citation>
    <scope>NUCLEOTIDE SEQUENCE</scope>
    <source>
        <strain evidence="4">AP13</strain>
    </source>
</reference>
<keyword evidence="1" id="KW-0479">Metal-binding</keyword>
<evidence type="ECO:0000256" key="2">
    <source>
        <dbReference type="SAM" id="MobiDB-lite"/>
    </source>
</evidence>
<dbReference type="EMBL" id="CM029049">
    <property type="protein sequence ID" value="KAG2573826.1"/>
    <property type="molecule type" value="Genomic_DNA"/>
</dbReference>
<keyword evidence="5" id="KW-1185">Reference proteome</keyword>
<evidence type="ECO:0000313" key="4">
    <source>
        <dbReference type="EMBL" id="KAG2573826.1"/>
    </source>
</evidence>
<dbReference type="GO" id="GO:0006355">
    <property type="term" value="P:regulation of DNA-templated transcription"/>
    <property type="evidence" value="ECO:0007669"/>
    <property type="project" value="InterPro"/>
</dbReference>
<keyword evidence="1" id="KW-0863">Zinc-finger</keyword>
<dbReference type="PANTHER" id="PTHR46326:SF5">
    <property type="entry name" value="OS04G0552700 PROTEIN"/>
    <property type="match status" value="1"/>
</dbReference>
<accession>A0A8T0QP13</accession>
<feature type="region of interest" description="Disordered" evidence="2">
    <location>
        <begin position="26"/>
        <end position="122"/>
    </location>
</feature>
<comment type="caution">
    <text evidence="4">The sequence shown here is derived from an EMBL/GenBank/DDBJ whole genome shotgun (WGS) entry which is preliminary data.</text>
</comment>
<dbReference type="AlphaFoldDB" id="A0A8T0QP13"/>
<protein>
    <recommendedName>
        <fullName evidence="3">C2H2-type domain-containing protein</fullName>
    </recommendedName>
</protein>
<dbReference type="InterPro" id="IPR036236">
    <property type="entry name" value="Znf_C2H2_sf"/>
</dbReference>
<dbReference type="PROSITE" id="PS00028">
    <property type="entry name" value="ZINC_FINGER_C2H2_1"/>
    <property type="match status" value="1"/>
</dbReference>
<organism evidence="4 5">
    <name type="scientific">Panicum virgatum</name>
    <name type="common">Blackwell switchgrass</name>
    <dbReference type="NCBI Taxonomy" id="38727"/>
    <lineage>
        <taxon>Eukaryota</taxon>
        <taxon>Viridiplantae</taxon>
        <taxon>Streptophyta</taxon>
        <taxon>Embryophyta</taxon>
        <taxon>Tracheophyta</taxon>
        <taxon>Spermatophyta</taxon>
        <taxon>Magnoliopsida</taxon>
        <taxon>Liliopsida</taxon>
        <taxon>Poales</taxon>
        <taxon>Poaceae</taxon>
        <taxon>PACMAD clade</taxon>
        <taxon>Panicoideae</taxon>
        <taxon>Panicodae</taxon>
        <taxon>Paniceae</taxon>
        <taxon>Panicinae</taxon>
        <taxon>Panicum</taxon>
        <taxon>Panicum sect. Hiantes</taxon>
    </lineage>
</organism>
<dbReference type="SUPFAM" id="SSF57667">
    <property type="entry name" value="beta-beta-alpha zinc fingers"/>
    <property type="match status" value="1"/>
</dbReference>
<feature type="compositionally biased region" description="Low complexity" evidence="2">
    <location>
        <begin position="27"/>
        <end position="47"/>
    </location>
</feature>
<dbReference type="PANTHER" id="PTHR46326">
    <property type="entry name" value="ZINC FINGER PROTEIN ZAT1-RELATED"/>
    <property type="match status" value="1"/>
</dbReference>
<keyword evidence="1" id="KW-0862">Zinc</keyword>
<feature type="domain" description="C2H2-type" evidence="3">
    <location>
        <begin position="4"/>
        <end position="27"/>
    </location>
</feature>
<dbReference type="InterPro" id="IPR013087">
    <property type="entry name" value="Znf_C2H2_type"/>
</dbReference>
<evidence type="ECO:0000313" key="5">
    <source>
        <dbReference type="Proteomes" id="UP000823388"/>
    </source>
</evidence>
<dbReference type="Pfam" id="PF13912">
    <property type="entry name" value="zf-C2H2_6"/>
    <property type="match status" value="3"/>
</dbReference>
<name>A0A8T0QP13_PANVG</name>
<evidence type="ECO:0000259" key="3">
    <source>
        <dbReference type="PROSITE" id="PS50157"/>
    </source>
</evidence>
<sequence>MAKNTCKLCSRRFASPRALAGHMRAHSIAAAKSQISSASSASTSLAAAGGGGGLDDDTDAKKPGPIQGQVLREKPKRRARLAVSDFSDRESETTDYYSPDAKRSPGGSGDAEPVSSVSDGDTPVEDVALSLMMLSRDSWPAPPPPAYYSAYRADSDDARPGPAVAATAAQKRTRYECPACKKVFRSYQALGGHRASNVRGGRGGCCAPPLSTPPPPAPLQPLPECDDGGEEEDPSKATSVFPSGQALGGHKRSHLCPAAADPSIAMKSLGFIDLNLPAPFDDVENSAVSDPFLSSKPARS</sequence>
<dbReference type="PROSITE" id="PS50157">
    <property type="entry name" value="ZINC_FINGER_C2H2_2"/>
    <property type="match status" value="1"/>
</dbReference>
<dbReference type="GO" id="GO:0008270">
    <property type="term" value="F:zinc ion binding"/>
    <property type="evidence" value="ECO:0007669"/>
    <property type="project" value="UniProtKB-KW"/>
</dbReference>
<dbReference type="Proteomes" id="UP000823388">
    <property type="component" value="Chromosome 7K"/>
</dbReference>
<gene>
    <name evidence="4" type="ORF">PVAP13_7KG281600</name>
</gene>
<proteinExistence type="predicted"/>
<dbReference type="SMART" id="SM00355">
    <property type="entry name" value="ZnF_C2H2"/>
    <property type="match status" value="2"/>
</dbReference>
<feature type="region of interest" description="Disordered" evidence="2">
    <location>
        <begin position="280"/>
        <end position="300"/>
    </location>
</feature>
<evidence type="ECO:0000256" key="1">
    <source>
        <dbReference type="PROSITE-ProRule" id="PRU00042"/>
    </source>
</evidence>
<feature type="compositionally biased region" description="Acidic residues" evidence="2">
    <location>
        <begin position="224"/>
        <end position="233"/>
    </location>
</feature>
<feature type="region of interest" description="Disordered" evidence="2">
    <location>
        <begin position="198"/>
        <end position="254"/>
    </location>
</feature>
<feature type="compositionally biased region" description="Pro residues" evidence="2">
    <location>
        <begin position="210"/>
        <end position="221"/>
    </location>
</feature>